<dbReference type="Proteomes" id="UP000290289">
    <property type="component" value="Chromosome 16"/>
</dbReference>
<dbReference type="AlphaFoldDB" id="A0A498HPP7"/>
<dbReference type="EMBL" id="RDQH01000342">
    <property type="protein sequence ID" value="RXH71387.1"/>
    <property type="molecule type" value="Genomic_DNA"/>
</dbReference>
<protein>
    <submittedName>
        <fullName evidence="1">Uncharacterized protein</fullName>
    </submittedName>
</protein>
<gene>
    <name evidence="1" type="ORF">DVH24_018742</name>
</gene>
<evidence type="ECO:0000313" key="1">
    <source>
        <dbReference type="EMBL" id="RXH71387.1"/>
    </source>
</evidence>
<reference evidence="1 2" key="1">
    <citation type="submission" date="2018-10" db="EMBL/GenBank/DDBJ databases">
        <title>A high-quality apple genome assembly.</title>
        <authorList>
            <person name="Hu J."/>
        </authorList>
    </citation>
    <scope>NUCLEOTIDE SEQUENCE [LARGE SCALE GENOMIC DNA]</scope>
    <source>
        <strain evidence="2">cv. HFTH1</strain>
        <tissue evidence="1">Young leaf</tissue>
    </source>
</reference>
<sequence>MVRFTVGFTLFKDFRFCASTFGAVCGKRHEKLCWFSFIFPSHHHENFTTSTVNLRNPRTQNLTLWLF</sequence>
<organism evidence="1 2">
    <name type="scientific">Malus domestica</name>
    <name type="common">Apple</name>
    <name type="synonym">Pyrus malus</name>
    <dbReference type="NCBI Taxonomy" id="3750"/>
    <lineage>
        <taxon>Eukaryota</taxon>
        <taxon>Viridiplantae</taxon>
        <taxon>Streptophyta</taxon>
        <taxon>Embryophyta</taxon>
        <taxon>Tracheophyta</taxon>
        <taxon>Spermatophyta</taxon>
        <taxon>Magnoliopsida</taxon>
        <taxon>eudicotyledons</taxon>
        <taxon>Gunneridae</taxon>
        <taxon>Pentapetalae</taxon>
        <taxon>rosids</taxon>
        <taxon>fabids</taxon>
        <taxon>Rosales</taxon>
        <taxon>Rosaceae</taxon>
        <taxon>Amygdaloideae</taxon>
        <taxon>Maleae</taxon>
        <taxon>Malus</taxon>
    </lineage>
</organism>
<keyword evidence="2" id="KW-1185">Reference proteome</keyword>
<name>A0A498HPP7_MALDO</name>
<accession>A0A498HPP7</accession>
<evidence type="ECO:0000313" key="2">
    <source>
        <dbReference type="Proteomes" id="UP000290289"/>
    </source>
</evidence>
<proteinExistence type="predicted"/>
<comment type="caution">
    <text evidence="1">The sequence shown here is derived from an EMBL/GenBank/DDBJ whole genome shotgun (WGS) entry which is preliminary data.</text>
</comment>